<reference evidence="1" key="1">
    <citation type="submission" date="2020-05" db="EMBL/GenBank/DDBJ databases">
        <title>Large-scale comparative analyses of tick genomes elucidate their genetic diversity and vector capacities.</title>
        <authorList>
            <person name="Jia N."/>
            <person name="Wang J."/>
            <person name="Shi W."/>
            <person name="Du L."/>
            <person name="Sun Y."/>
            <person name="Zhan W."/>
            <person name="Jiang J."/>
            <person name="Wang Q."/>
            <person name="Zhang B."/>
            <person name="Ji P."/>
            <person name="Sakyi L.B."/>
            <person name="Cui X."/>
            <person name="Yuan T."/>
            <person name="Jiang B."/>
            <person name="Yang W."/>
            <person name="Lam T.T.-Y."/>
            <person name="Chang Q."/>
            <person name="Ding S."/>
            <person name="Wang X."/>
            <person name="Zhu J."/>
            <person name="Ruan X."/>
            <person name="Zhao L."/>
            <person name="Wei J."/>
            <person name="Que T."/>
            <person name="Du C."/>
            <person name="Cheng J."/>
            <person name="Dai P."/>
            <person name="Han X."/>
            <person name="Huang E."/>
            <person name="Gao Y."/>
            <person name="Liu J."/>
            <person name="Shao H."/>
            <person name="Ye R."/>
            <person name="Li L."/>
            <person name="Wei W."/>
            <person name="Wang X."/>
            <person name="Wang C."/>
            <person name="Yang T."/>
            <person name="Huo Q."/>
            <person name="Li W."/>
            <person name="Guo W."/>
            <person name="Chen H."/>
            <person name="Zhou L."/>
            <person name="Ni X."/>
            <person name="Tian J."/>
            <person name="Zhou Y."/>
            <person name="Sheng Y."/>
            <person name="Liu T."/>
            <person name="Pan Y."/>
            <person name="Xia L."/>
            <person name="Li J."/>
            <person name="Zhao F."/>
            <person name="Cao W."/>
        </authorList>
    </citation>
    <scope>NUCLEOTIDE SEQUENCE</scope>
    <source>
        <strain evidence="1">Hyas-2018</strain>
    </source>
</reference>
<evidence type="ECO:0000313" key="2">
    <source>
        <dbReference type="Proteomes" id="UP000821845"/>
    </source>
</evidence>
<organism evidence="1 2">
    <name type="scientific">Hyalomma asiaticum</name>
    <name type="common">Tick</name>
    <dbReference type="NCBI Taxonomy" id="266040"/>
    <lineage>
        <taxon>Eukaryota</taxon>
        <taxon>Metazoa</taxon>
        <taxon>Ecdysozoa</taxon>
        <taxon>Arthropoda</taxon>
        <taxon>Chelicerata</taxon>
        <taxon>Arachnida</taxon>
        <taxon>Acari</taxon>
        <taxon>Parasitiformes</taxon>
        <taxon>Ixodida</taxon>
        <taxon>Ixodoidea</taxon>
        <taxon>Ixodidae</taxon>
        <taxon>Hyalomminae</taxon>
        <taxon>Hyalomma</taxon>
    </lineage>
</organism>
<dbReference type="EMBL" id="CM023483">
    <property type="protein sequence ID" value="KAH6934865.1"/>
    <property type="molecule type" value="Genomic_DNA"/>
</dbReference>
<comment type="caution">
    <text evidence="1">The sequence shown here is derived from an EMBL/GenBank/DDBJ whole genome shotgun (WGS) entry which is preliminary data.</text>
</comment>
<dbReference type="Proteomes" id="UP000821845">
    <property type="component" value="Chromosome 3"/>
</dbReference>
<evidence type="ECO:0000313" key="1">
    <source>
        <dbReference type="EMBL" id="KAH6934865.1"/>
    </source>
</evidence>
<accession>A0ACB7SJV9</accession>
<keyword evidence="2" id="KW-1185">Reference proteome</keyword>
<protein>
    <submittedName>
        <fullName evidence="1">Uncharacterized protein</fullName>
    </submittedName>
</protein>
<proteinExistence type="predicted"/>
<name>A0ACB7SJV9_HYAAI</name>
<gene>
    <name evidence="1" type="ORF">HPB50_001560</name>
</gene>
<sequence>MLYASSCWVTATIWKIPGFAQLQDAVASFKLQTAAAPIEHRADFWPNSISGNRRRKISKLNAVIRDLVQKNEETKDNGRARSYIDLFTEKIRESENHSDEHFTGDNLVGDMVDIMTGAATSGNYYLHWHLLNLASRADTLQADLREEIDAVVGSDRSPRWEDHASMPLTMATIWEMFRWKVATPFNLPRANEARAATLLRQTPRCSSRVSRMAPKRPVDDSTASGSEKRPKNVVTKRR</sequence>